<sequence length="340" mass="38020">MCRWFAYISNTEPTLLEDVLIEPAHSLSKQVHEHYLPGLTHSEPDSDRKATEAEITMRNRMFNADGLGMAWYSTTRFEFDECDGPRPTIYKVLAQPTTDPVFTSICANTASTTLFAHIRAASPGSPIHIYNAHPFIFGRYTFMHNGGVTGFDYIKREVLAEMSGDAVLGIHGSSDSEHVAALFFTYLAESRGADVWNRSHPLTEMKLALEKAVQKIIDIQKEVLPKKGQVYGASSLNIAITDGEQLLTIRFRNSPTEHPPSLYLSTTAGVTLNRKYPGHPNKEVDDAANKRSAQDHGDHVIVASEPTTYQKHQWKLIEKNECIMVGTDMVVKREPVNVNF</sequence>
<dbReference type="SUPFAM" id="SSF56235">
    <property type="entry name" value="N-terminal nucleophile aminohydrolases (Ntn hydrolases)"/>
    <property type="match status" value="1"/>
</dbReference>
<organism evidence="2 3">
    <name type="scientific">Neolentinus lepideus HHB14362 ss-1</name>
    <dbReference type="NCBI Taxonomy" id="1314782"/>
    <lineage>
        <taxon>Eukaryota</taxon>
        <taxon>Fungi</taxon>
        <taxon>Dikarya</taxon>
        <taxon>Basidiomycota</taxon>
        <taxon>Agaricomycotina</taxon>
        <taxon>Agaricomycetes</taxon>
        <taxon>Gloeophyllales</taxon>
        <taxon>Gloeophyllaceae</taxon>
        <taxon>Neolentinus</taxon>
    </lineage>
</organism>
<dbReference type="GO" id="GO:0005737">
    <property type="term" value="C:cytoplasm"/>
    <property type="evidence" value="ECO:0007669"/>
    <property type="project" value="TreeGrafter"/>
</dbReference>
<reference evidence="2 3" key="1">
    <citation type="journal article" date="2016" name="Mol. Biol. Evol.">
        <title>Comparative Genomics of Early-Diverging Mushroom-Forming Fungi Provides Insights into the Origins of Lignocellulose Decay Capabilities.</title>
        <authorList>
            <person name="Nagy L.G."/>
            <person name="Riley R."/>
            <person name="Tritt A."/>
            <person name="Adam C."/>
            <person name="Daum C."/>
            <person name="Floudas D."/>
            <person name="Sun H."/>
            <person name="Yadav J.S."/>
            <person name="Pangilinan J."/>
            <person name="Larsson K.H."/>
            <person name="Matsuura K."/>
            <person name="Barry K."/>
            <person name="Labutti K."/>
            <person name="Kuo R."/>
            <person name="Ohm R.A."/>
            <person name="Bhattacharya S.S."/>
            <person name="Shirouzu T."/>
            <person name="Yoshinaga Y."/>
            <person name="Martin F.M."/>
            <person name="Grigoriev I.V."/>
            <person name="Hibbett D.S."/>
        </authorList>
    </citation>
    <scope>NUCLEOTIDE SEQUENCE [LARGE SCALE GENOMIC DNA]</scope>
    <source>
        <strain evidence="2 3">HHB14362 ss-1</strain>
    </source>
</reference>
<dbReference type="InterPro" id="IPR029055">
    <property type="entry name" value="Ntn_hydrolases_N"/>
</dbReference>
<evidence type="ECO:0000313" key="3">
    <source>
        <dbReference type="Proteomes" id="UP000076761"/>
    </source>
</evidence>
<dbReference type="GO" id="GO:0006751">
    <property type="term" value="P:glutathione catabolic process"/>
    <property type="evidence" value="ECO:0007669"/>
    <property type="project" value="TreeGrafter"/>
</dbReference>
<name>A0A165SDL1_9AGAM</name>
<dbReference type="InterPro" id="IPR017932">
    <property type="entry name" value="GATase_2_dom"/>
</dbReference>
<dbReference type="Gene3D" id="3.60.20.10">
    <property type="entry name" value="Glutamine Phosphoribosylpyrophosphate, subunit 1, domain 1"/>
    <property type="match status" value="1"/>
</dbReference>
<dbReference type="InParanoid" id="A0A165SDL1"/>
<dbReference type="EMBL" id="KV425574">
    <property type="protein sequence ID" value="KZT25003.1"/>
    <property type="molecule type" value="Genomic_DNA"/>
</dbReference>
<dbReference type="Pfam" id="PF13522">
    <property type="entry name" value="GATase_6"/>
    <property type="match status" value="1"/>
</dbReference>
<keyword evidence="3" id="KW-1185">Reference proteome</keyword>
<dbReference type="GO" id="GO:0008242">
    <property type="term" value="F:omega peptidase activity"/>
    <property type="evidence" value="ECO:0007669"/>
    <property type="project" value="TreeGrafter"/>
</dbReference>
<dbReference type="Proteomes" id="UP000076761">
    <property type="component" value="Unassembled WGS sequence"/>
</dbReference>
<dbReference type="STRING" id="1314782.A0A165SDL1"/>
<dbReference type="GO" id="GO:0061672">
    <property type="term" value="C:glutathione hydrolase complex"/>
    <property type="evidence" value="ECO:0007669"/>
    <property type="project" value="TreeGrafter"/>
</dbReference>
<dbReference type="PANTHER" id="PTHR43187:SF1">
    <property type="entry name" value="GLUTAMINE AMIDOTRANSFERASE DUG3-RELATED"/>
    <property type="match status" value="1"/>
</dbReference>
<accession>A0A165SDL1</accession>
<dbReference type="AlphaFoldDB" id="A0A165SDL1"/>
<dbReference type="PANTHER" id="PTHR43187">
    <property type="entry name" value="GLUTAMINE AMIDOTRANSFERASE DUG3-RELATED"/>
    <property type="match status" value="1"/>
</dbReference>
<dbReference type="CDD" id="cd01908">
    <property type="entry name" value="YafJ"/>
    <property type="match status" value="1"/>
</dbReference>
<feature type="domain" description="Glutamine amidotransferase type-2" evidence="1">
    <location>
        <begin position="2"/>
        <end position="340"/>
    </location>
</feature>
<keyword evidence="2" id="KW-0378">Hydrolase</keyword>
<protein>
    <submittedName>
        <fullName evidence="2">N-terminal nucleophile aminohydrolase</fullName>
    </submittedName>
</protein>
<dbReference type="InterPro" id="IPR052373">
    <property type="entry name" value="Gamma-glu_amide_hydrolase"/>
</dbReference>
<dbReference type="OrthoDB" id="444432at2759"/>
<evidence type="ECO:0000259" key="1">
    <source>
        <dbReference type="PROSITE" id="PS51278"/>
    </source>
</evidence>
<dbReference type="PROSITE" id="PS51278">
    <property type="entry name" value="GATASE_TYPE_2"/>
    <property type="match status" value="1"/>
</dbReference>
<proteinExistence type="predicted"/>
<gene>
    <name evidence="2" type="ORF">NEOLEDRAFT_1156502</name>
</gene>
<evidence type="ECO:0000313" key="2">
    <source>
        <dbReference type="EMBL" id="KZT25003.1"/>
    </source>
</evidence>